<keyword evidence="2" id="KW-0238">DNA-binding</keyword>
<dbReference type="AlphaFoldDB" id="A0A518DCJ4"/>
<evidence type="ECO:0000313" key="5">
    <source>
        <dbReference type="EMBL" id="QDU89198.1"/>
    </source>
</evidence>
<dbReference type="SMART" id="SM00345">
    <property type="entry name" value="HTH_GNTR"/>
    <property type="match status" value="1"/>
</dbReference>
<dbReference type="GO" id="GO:0003700">
    <property type="term" value="F:DNA-binding transcription factor activity"/>
    <property type="evidence" value="ECO:0007669"/>
    <property type="project" value="InterPro"/>
</dbReference>
<dbReference type="OrthoDB" id="9782299at2"/>
<sequence length="201" mass="22704">MTELPVARTIREQVADRIRADVLAGRLAEGTNLREQALAQQYHVSRAPIRDALLQLTQEGLLIAKPNCGVRVAAVHEETQELLVGLRREIEVFALRKWFPTKDDQTVERFQATMDRMRAACESEDLGTFVEQDMALHRLNVELSGNPDLVAIWLPIVSRMMLHYSRHSCMMESHLEHVAIVEAIRMGNEEAAVAALEANIQ</sequence>
<proteinExistence type="predicted"/>
<name>A0A518DCJ4_9BACT</name>
<dbReference type="InterPro" id="IPR036388">
    <property type="entry name" value="WH-like_DNA-bd_sf"/>
</dbReference>
<dbReference type="SUPFAM" id="SSF46785">
    <property type="entry name" value="Winged helix' DNA-binding domain"/>
    <property type="match status" value="1"/>
</dbReference>
<organism evidence="5 6">
    <name type="scientific">Pirellulimonas nuda</name>
    <dbReference type="NCBI Taxonomy" id="2528009"/>
    <lineage>
        <taxon>Bacteria</taxon>
        <taxon>Pseudomonadati</taxon>
        <taxon>Planctomycetota</taxon>
        <taxon>Planctomycetia</taxon>
        <taxon>Pirellulales</taxon>
        <taxon>Lacipirellulaceae</taxon>
        <taxon>Pirellulimonas</taxon>
    </lineage>
</organism>
<dbReference type="Proteomes" id="UP000317429">
    <property type="component" value="Chromosome"/>
</dbReference>
<dbReference type="SMART" id="SM00895">
    <property type="entry name" value="FCD"/>
    <property type="match status" value="1"/>
</dbReference>
<dbReference type="PANTHER" id="PTHR43537">
    <property type="entry name" value="TRANSCRIPTIONAL REGULATOR, GNTR FAMILY"/>
    <property type="match status" value="1"/>
</dbReference>
<dbReference type="KEGG" id="pnd:Pla175_25850"/>
<dbReference type="EMBL" id="CP036291">
    <property type="protein sequence ID" value="QDU89198.1"/>
    <property type="molecule type" value="Genomic_DNA"/>
</dbReference>
<evidence type="ECO:0000313" key="6">
    <source>
        <dbReference type="Proteomes" id="UP000317429"/>
    </source>
</evidence>
<evidence type="ECO:0000256" key="3">
    <source>
        <dbReference type="ARBA" id="ARBA00023163"/>
    </source>
</evidence>
<keyword evidence="1" id="KW-0805">Transcription regulation</keyword>
<keyword evidence="3" id="KW-0804">Transcription</keyword>
<dbReference type="PRINTS" id="PR00035">
    <property type="entry name" value="HTHGNTR"/>
</dbReference>
<feature type="domain" description="HTH gntR-type" evidence="4">
    <location>
        <begin position="8"/>
        <end position="75"/>
    </location>
</feature>
<dbReference type="GO" id="GO:0003677">
    <property type="term" value="F:DNA binding"/>
    <property type="evidence" value="ECO:0007669"/>
    <property type="project" value="UniProtKB-KW"/>
</dbReference>
<evidence type="ECO:0000256" key="2">
    <source>
        <dbReference type="ARBA" id="ARBA00023125"/>
    </source>
</evidence>
<dbReference type="PROSITE" id="PS50949">
    <property type="entry name" value="HTH_GNTR"/>
    <property type="match status" value="1"/>
</dbReference>
<dbReference type="Gene3D" id="1.10.10.10">
    <property type="entry name" value="Winged helix-like DNA-binding domain superfamily/Winged helix DNA-binding domain"/>
    <property type="match status" value="1"/>
</dbReference>
<dbReference type="Pfam" id="PF07729">
    <property type="entry name" value="FCD"/>
    <property type="match status" value="1"/>
</dbReference>
<dbReference type="InterPro" id="IPR011711">
    <property type="entry name" value="GntR_C"/>
</dbReference>
<dbReference type="RefSeq" id="WP_145285242.1">
    <property type="nucleotide sequence ID" value="NZ_CP036291.1"/>
</dbReference>
<protein>
    <submittedName>
        <fullName evidence="5">Putative HTH-type transcriptional regulator YdfH</fullName>
    </submittedName>
</protein>
<keyword evidence="6" id="KW-1185">Reference proteome</keyword>
<evidence type="ECO:0000256" key="1">
    <source>
        <dbReference type="ARBA" id="ARBA00023015"/>
    </source>
</evidence>
<gene>
    <name evidence="5" type="primary">ydfH_1</name>
    <name evidence="5" type="ORF">Pla175_25850</name>
</gene>
<evidence type="ECO:0000259" key="4">
    <source>
        <dbReference type="PROSITE" id="PS50949"/>
    </source>
</evidence>
<dbReference type="Gene3D" id="1.20.120.530">
    <property type="entry name" value="GntR ligand-binding domain-like"/>
    <property type="match status" value="1"/>
</dbReference>
<reference evidence="5 6" key="1">
    <citation type="submission" date="2019-02" db="EMBL/GenBank/DDBJ databases">
        <title>Deep-cultivation of Planctomycetes and their phenomic and genomic characterization uncovers novel biology.</title>
        <authorList>
            <person name="Wiegand S."/>
            <person name="Jogler M."/>
            <person name="Boedeker C."/>
            <person name="Pinto D."/>
            <person name="Vollmers J."/>
            <person name="Rivas-Marin E."/>
            <person name="Kohn T."/>
            <person name="Peeters S.H."/>
            <person name="Heuer A."/>
            <person name="Rast P."/>
            <person name="Oberbeckmann S."/>
            <person name="Bunk B."/>
            <person name="Jeske O."/>
            <person name="Meyerdierks A."/>
            <person name="Storesund J.E."/>
            <person name="Kallscheuer N."/>
            <person name="Luecker S."/>
            <person name="Lage O.M."/>
            <person name="Pohl T."/>
            <person name="Merkel B.J."/>
            <person name="Hornburger P."/>
            <person name="Mueller R.-W."/>
            <person name="Bruemmer F."/>
            <person name="Labrenz M."/>
            <person name="Spormann A.M."/>
            <person name="Op den Camp H."/>
            <person name="Overmann J."/>
            <person name="Amann R."/>
            <person name="Jetten M.S.M."/>
            <person name="Mascher T."/>
            <person name="Medema M.H."/>
            <person name="Devos D.P."/>
            <person name="Kaster A.-K."/>
            <person name="Ovreas L."/>
            <person name="Rohde M."/>
            <person name="Galperin M.Y."/>
            <person name="Jogler C."/>
        </authorList>
    </citation>
    <scope>NUCLEOTIDE SEQUENCE [LARGE SCALE GENOMIC DNA]</scope>
    <source>
        <strain evidence="5 6">Pla175</strain>
    </source>
</reference>
<dbReference type="Pfam" id="PF00392">
    <property type="entry name" value="GntR"/>
    <property type="match status" value="1"/>
</dbReference>
<dbReference type="CDD" id="cd07377">
    <property type="entry name" value="WHTH_GntR"/>
    <property type="match status" value="1"/>
</dbReference>
<dbReference type="PANTHER" id="PTHR43537:SF45">
    <property type="entry name" value="GNTR FAMILY REGULATORY PROTEIN"/>
    <property type="match status" value="1"/>
</dbReference>
<dbReference type="InterPro" id="IPR008920">
    <property type="entry name" value="TF_FadR/GntR_C"/>
</dbReference>
<dbReference type="InterPro" id="IPR036390">
    <property type="entry name" value="WH_DNA-bd_sf"/>
</dbReference>
<dbReference type="InterPro" id="IPR000524">
    <property type="entry name" value="Tscrpt_reg_HTH_GntR"/>
</dbReference>
<dbReference type="SUPFAM" id="SSF48008">
    <property type="entry name" value="GntR ligand-binding domain-like"/>
    <property type="match status" value="1"/>
</dbReference>
<accession>A0A518DCJ4</accession>